<evidence type="ECO:0000259" key="1">
    <source>
        <dbReference type="Pfam" id="PF17389"/>
    </source>
</evidence>
<gene>
    <name evidence="3" type="ORF">KCTCHS21_13750</name>
</gene>
<dbReference type="Gene3D" id="2.60.120.260">
    <property type="entry name" value="Galactose-binding domain-like"/>
    <property type="match status" value="2"/>
</dbReference>
<dbReference type="EMBL" id="AP019400">
    <property type="protein sequence ID" value="BBI31976.1"/>
    <property type="molecule type" value="Genomic_DNA"/>
</dbReference>
<dbReference type="InterPro" id="IPR035396">
    <property type="entry name" value="Bac_rhamnosid6H"/>
</dbReference>
<dbReference type="InterPro" id="IPR008928">
    <property type="entry name" value="6-hairpin_glycosidase_sf"/>
</dbReference>
<dbReference type="OrthoDB" id="9815108at2"/>
<evidence type="ECO:0000313" key="3">
    <source>
        <dbReference type="EMBL" id="BBI31976.1"/>
    </source>
</evidence>
<dbReference type="Pfam" id="PF17390">
    <property type="entry name" value="Bac_rhamnosid_C"/>
    <property type="match status" value="1"/>
</dbReference>
<name>A0A3T1D1K5_9BACL</name>
<reference evidence="3 4" key="1">
    <citation type="submission" date="2019-01" db="EMBL/GenBank/DDBJ databases">
        <title>Complete genome sequence of Cohnella hallensis HS21 isolated from Korean fir (Abies koreana) rhizospheric soil.</title>
        <authorList>
            <person name="Jiang L."/>
            <person name="Kang S.W."/>
            <person name="Kim S."/>
            <person name="Jung J."/>
            <person name="Kim C.Y."/>
            <person name="Kim D.H."/>
            <person name="Kim S.W."/>
            <person name="Lee J."/>
        </authorList>
    </citation>
    <scope>NUCLEOTIDE SEQUENCE [LARGE SCALE GENOMIC DNA]</scope>
    <source>
        <strain evidence="3 4">HS21</strain>
    </source>
</reference>
<dbReference type="PANTHER" id="PTHR34987:SF2">
    <property type="entry name" value="B, PUTATIVE (AFU_ORTHOLOGUE AFUA_7G05040)-RELATED"/>
    <property type="match status" value="1"/>
</dbReference>
<dbReference type="InterPro" id="IPR008979">
    <property type="entry name" value="Galactose-bd-like_sf"/>
</dbReference>
<sequence length="797" mass="90533">MSSRIDWQAKWIWSSGEPTTLIEGKHEIVYFRRSFTVTDIESAELVSHISADSRYRLYLNGVSASVGPSKGDRFTHYYETVDLTKLLVAGLNTLAVKVVHYTPYEPFRLGDGGPASVWRSNKGVFLFEGTLVQQNGNATISLSSNEEWECLVDNAISFEAGEQETLYVGGTERVDGEKLPFGWQRNEDAATGWKPSVVVSDIMDTMFGQLTPWPLMPRTIPSMYEHKRGFVGVKRISTSKAEPVFHLLNNQVQSQFWVVAPGEKFVVELDAGELLTGYLTLDISGGKGANIEILCSECYEKEPESTIRRNKDIRYDPEGRQLFGEKDIYIAAGVGSFERGIMECYEPFEFRTFRYVKLTIEASEQELRLHRFNFRETGYPLEVKASFQSSDETFTPLWDISINTLKRCMHETYEDCPYYEQLQYIMDTRLQALFTFQLSADDRLARKAIFDFHSSLMPNGMIQSRYPSLYPQVIPGFSVYWVMMVADHYRYFGDLSLVRKYLPTVDAILGWFDAKVNENGLVGKLPAEVWSFVDWVEEWRHSQGVPKANESGPLTFYSLIYASALQTAADLNLQVGRHSTAEEYISRAENVKRAVRQYCWSEDEQMFEDGPGTGLYSQHAQIWGVLSGTIEGVEASQLMDRMLSNQQLPAVSYAMSFFLFRSLEKTGRYERSFELWDIWRKLAALGLTTWVEDPVSQRSDCHGWGAVPIYEFTSQILGVQPAENGYQRILIKPNTGSLSWAEGTVATPVGEVQVAWRKEDNGNLNLTVYSPKGIPVRIELPDGSVHEYVHGGNWSTT</sequence>
<proteinExistence type="predicted"/>
<dbReference type="InterPro" id="IPR035398">
    <property type="entry name" value="Bac_rhamnosid_C"/>
</dbReference>
<dbReference type="Proteomes" id="UP000289856">
    <property type="component" value="Chromosome"/>
</dbReference>
<protein>
    <recommendedName>
        <fullName evidence="5">Alpha-L-rhamnosidase</fullName>
    </recommendedName>
</protein>
<evidence type="ECO:0000313" key="4">
    <source>
        <dbReference type="Proteomes" id="UP000289856"/>
    </source>
</evidence>
<dbReference type="KEGG" id="cohn:KCTCHS21_13750"/>
<dbReference type="Gene3D" id="2.60.420.10">
    <property type="entry name" value="Maltose phosphorylase, domain 3"/>
    <property type="match status" value="1"/>
</dbReference>
<dbReference type="PANTHER" id="PTHR34987">
    <property type="entry name" value="C, PUTATIVE (AFU_ORTHOLOGUE AFUA_3G02880)-RELATED"/>
    <property type="match status" value="1"/>
</dbReference>
<dbReference type="SUPFAM" id="SSF48208">
    <property type="entry name" value="Six-hairpin glycosidases"/>
    <property type="match status" value="1"/>
</dbReference>
<organism evidence="3 4">
    <name type="scientific">Cohnella abietis</name>
    <dbReference type="NCBI Taxonomy" id="2507935"/>
    <lineage>
        <taxon>Bacteria</taxon>
        <taxon>Bacillati</taxon>
        <taxon>Bacillota</taxon>
        <taxon>Bacilli</taxon>
        <taxon>Bacillales</taxon>
        <taxon>Paenibacillaceae</taxon>
        <taxon>Cohnella</taxon>
    </lineage>
</organism>
<dbReference type="Gene3D" id="1.50.10.10">
    <property type="match status" value="1"/>
</dbReference>
<dbReference type="GO" id="GO:0005975">
    <property type="term" value="P:carbohydrate metabolic process"/>
    <property type="evidence" value="ECO:0007669"/>
    <property type="project" value="InterPro"/>
</dbReference>
<feature type="domain" description="Alpha-L-rhamnosidase six-hairpin glycosidase" evidence="1">
    <location>
        <begin position="385"/>
        <end position="612"/>
    </location>
</feature>
<evidence type="ECO:0000259" key="2">
    <source>
        <dbReference type="Pfam" id="PF17390"/>
    </source>
</evidence>
<accession>A0A3T1D1K5</accession>
<dbReference type="InterPro" id="IPR012341">
    <property type="entry name" value="6hp_glycosidase-like_sf"/>
</dbReference>
<feature type="domain" description="Alpha-L-rhamnosidase C-terminal" evidence="2">
    <location>
        <begin position="718"/>
        <end position="790"/>
    </location>
</feature>
<dbReference type="AlphaFoldDB" id="A0A3T1D1K5"/>
<dbReference type="Pfam" id="PF17389">
    <property type="entry name" value="Bac_rhamnosid6H"/>
    <property type="match status" value="1"/>
</dbReference>
<dbReference type="RefSeq" id="WP_130606170.1">
    <property type="nucleotide sequence ID" value="NZ_AP019400.1"/>
</dbReference>
<keyword evidence="4" id="KW-1185">Reference proteome</keyword>
<evidence type="ECO:0008006" key="5">
    <source>
        <dbReference type="Google" id="ProtNLM"/>
    </source>
</evidence>
<dbReference type="SUPFAM" id="SSF49785">
    <property type="entry name" value="Galactose-binding domain-like"/>
    <property type="match status" value="1"/>
</dbReference>